<name>A0A1E1K130_9HELO</name>
<organism evidence="1 2">
    <name type="scientific">Rhynchosporium agropyri</name>
    <dbReference type="NCBI Taxonomy" id="914238"/>
    <lineage>
        <taxon>Eukaryota</taxon>
        <taxon>Fungi</taxon>
        <taxon>Dikarya</taxon>
        <taxon>Ascomycota</taxon>
        <taxon>Pezizomycotina</taxon>
        <taxon>Leotiomycetes</taxon>
        <taxon>Helotiales</taxon>
        <taxon>Ploettnerulaceae</taxon>
        <taxon>Rhynchosporium</taxon>
    </lineage>
</organism>
<evidence type="ECO:0000313" key="2">
    <source>
        <dbReference type="Proteomes" id="UP000178912"/>
    </source>
</evidence>
<evidence type="ECO:0000313" key="1">
    <source>
        <dbReference type="EMBL" id="CZS91816.1"/>
    </source>
</evidence>
<proteinExistence type="predicted"/>
<dbReference type="AlphaFoldDB" id="A0A1E1K130"/>
<dbReference type="Proteomes" id="UP000178912">
    <property type="component" value="Unassembled WGS sequence"/>
</dbReference>
<dbReference type="EMBL" id="FJUX01000010">
    <property type="protein sequence ID" value="CZS91816.1"/>
    <property type="molecule type" value="Genomic_DNA"/>
</dbReference>
<sequence>MSPNQRSRGSTVTWVGQLTDLKGIDEFEEIIFISEIGLLRWAPYIHPFDRWPNRTDDDIRFEYTLDLDLPHLKHCRAGLNMGRKAAAIEGSTVYGMTLVLRELLKNNCEIPEAQRFGE</sequence>
<protein>
    <submittedName>
        <fullName evidence="1">Uncharacterized protein</fullName>
    </submittedName>
</protein>
<accession>A0A1E1K130</accession>
<gene>
    <name evidence="1" type="ORF">RAG0_02357</name>
</gene>
<reference evidence="2" key="1">
    <citation type="submission" date="2016-03" db="EMBL/GenBank/DDBJ databases">
        <authorList>
            <person name="Guldener U."/>
        </authorList>
    </citation>
    <scope>NUCLEOTIDE SEQUENCE [LARGE SCALE GENOMIC DNA]</scope>
    <source>
        <strain evidence="2">04CH-RAC-A.6.1</strain>
    </source>
</reference>
<keyword evidence="2" id="KW-1185">Reference proteome</keyword>